<feature type="signal peptide" evidence="1">
    <location>
        <begin position="1"/>
        <end position="17"/>
    </location>
</feature>
<name>A0A2J6TAL4_9HELO</name>
<dbReference type="EMBL" id="KZ613803">
    <property type="protein sequence ID" value="PMD60023.1"/>
    <property type="molecule type" value="Genomic_DNA"/>
</dbReference>
<feature type="chain" id="PRO_5014461029" evidence="1">
    <location>
        <begin position="18"/>
        <end position="132"/>
    </location>
</feature>
<evidence type="ECO:0000256" key="1">
    <source>
        <dbReference type="SAM" id="SignalP"/>
    </source>
</evidence>
<dbReference type="OrthoDB" id="3541691at2759"/>
<dbReference type="Proteomes" id="UP000235371">
    <property type="component" value="Unassembled WGS sequence"/>
</dbReference>
<evidence type="ECO:0000313" key="2">
    <source>
        <dbReference type="EMBL" id="PMD60023.1"/>
    </source>
</evidence>
<keyword evidence="3" id="KW-1185">Reference proteome</keyword>
<proteinExistence type="predicted"/>
<gene>
    <name evidence="2" type="ORF">K444DRAFT_629867</name>
</gene>
<dbReference type="GeneID" id="36591193"/>
<dbReference type="FunCoup" id="A0A2J6TAL4">
    <property type="interactions" value="34"/>
</dbReference>
<sequence>MAIMNLVFLGLPSLVWGMNSLLGSMPLPMESLCVVWTVVERPIYINTCFASSTVVIIEGYTTTIPNPTCIHTTITASQTMNPPPSTPAMEAVEYTTFTTDIYTTVCPSPTIFTYGTRTYTVTEATTITITGK</sequence>
<keyword evidence="1" id="KW-0732">Signal</keyword>
<dbReference type="RefSeq" id="XP_024736927.1">
    <property type="nucleotide sequence ID" value="XM_024883116.1"/>
</dbReference>
<accession>A0A2J6TAL4</accession>
<dbReference type="AlphaFoldDB" id="A0A2J6TAL4"/>
<organism evidence="2 3">
    <name type="scientific">Hyaloscypha bicolor E</name>
    <dbReference type="NCBI Taxonomy" id="1095630"/>
    <lineage>
        <taxon>Eukaryota</taxon>
        <taxon>Fungi</taxon>
        <taxon>Dikarya</taxon>
        <taxon>Ascomycota</taxon>
        <taxon>Pezizomycotina</taxon>
        <taxon>Leotiomycetes</taxon>
        <taxon>Helotiales</taxon>
        <taxon>Hyaloscyphaceae</taxon>
        <taxon>Hyaloscypha</taxon>
        <taxon>Hyaloscypha bicolor</taxon>
    </lineage>
</organism>
<dbReference type="STRING" id="1095630.A0A2J6TAL4"/>
<dbReference type="InParanoid" id="A0A2J6TAL4"/>
<protein>
    <submittedName>
        <fullName evidence="2">Uncharacterized protein</fullName>
    </submittedName>
</protein>
<evidence type="ECO:0000313" key="3">
    <source>
        <dbReference type="Proteomes" id="UP000235371"/>
    </source>
</evidence>
<reference evidence="2 3" key="1">
    <citation type="submission" date="2016-04" db="EMBL/GenBank/DDBJ databases">
        <title>A degradative enzymes factory behind the ericoid mycorrhizal symbiosis.</title>
        <authorList>
            <consortium name="DOE Joint Genome Institute"/>
            <person name="Martino E."/>
            <person name="Morin E."/>
            <person name="Grelet G."/>
            <person name="Kuo A."/>
            <person name="Kohler A."/>
            <person name="Daghino S."/>
            <person name="Barry K."/>
            <person name="Choi C."/>
            <person name="Cichocki N."/>
            <person name="Clum A."/>
            <person name="Copeland A."/>
            <person name="Hainaut M."/>
            <person name="Haridas S."/>
            <person name="Labutti K."/>
            <person name="Lindquist E."/>
            <person name="Lipzen A."/>
            <person name="Khouja H.-R."/>
            <person name="Murat C."/>
            <person name="Ohm R."/>
            <person name="Olson A."/>
            <person name="Spatafora J."/>
            <person name="Veneault-Fourrey C."/>
            <person name="Henrissat B."/>
            <person name="Grigoriev I."/>
            <person name="Martin F."/>
            <person name="Perotto S."/>
        </authorList>
    </citation>
    <scope>NUCLEOTIDE SEQUENCE [LARGE SCALE GENOMIC DNA]</scope>
    <source>
        <strain evidence="2 3">E</strain>
    </source>
</reference>